<dbReference type="Proteomes" id="UP000650466">
    <property type="component" value="Unassembled WGS sequence"/>
</dbReference>
<organism evidence="2 3">
    <name type="scientific">Paenibacillus sedimenti</name>
    <dbReference type="NCBI Taxonomy" id="2770274"/>
    <lineage>
        <taxon>Bacteria</taxon>
        <taxon>Bacillati</taxon>
        <taxon>Bacillota</taxon>
        <taxon>Bacilli</taxon>
        <taxon>Bacillales</taxon>
        <taxon>Paenibacillaceae</taxon>
        <taxon>Paenibacillus</taxon>
    </lineage>
</organism>
<proteinExistence type="predicted"/>
<comment type="caution">
    <text evidence="2">The sequence shown here is derived from an EMBL/GenBank/DDBJ whole genome shotgun (WGS) entry which is preliminary data.</text>
</comment>
<dbReference type="EMBL" id="JACVVD010000002">
    <property type="protein sequence ID" value="MBD0379461.1"/>
    <property type="molecule type" value="Genomic_DNA"/>
</dbReference>
<dbReference type="Pfam" id="PF13416">
    <property type="entry name" value="SBP_bac_8"/>
    <property type="match status" value="1"/>
</dbReference>
<protein>
    <submittedName>
        <fullName evidence="2">Extracellular solute-binding protein</fullName>
    </submittedName>
</protein>
<gene>
    <name evidence="2" type="ORF">ICC18_04990</name>
</gene>
<accession>A0A926KME5</accession>
<dbReference type="RefSeq" id="WP_188173286.1">
    <property type="nucleotide sequence ID" value="NZ_JACVVD010000002.1"/>
</dbReference>
<dbReference type="AlphaFoldDB" id="A0A926KME5"/>
<dbReference type="PANTHER" id="PTHR43649:SF12">
    <property type="entry name" value="DIACETYLCHITOBIOSE BINDING PROTEIN DASA"/>
    <property type="match status" value="1"/>
</dbReference>
<feature type="signal peptide" evidence="1">
    <location>
        <begin position="1"/>
        <end position="27"/>
    </location>
</feature>
<dbReference type="Gene3D" id="3.40.190.10">
    <property type="entry name" value="Periplasmic binding protein-like II"/>
    <property type="match status" value="2"/>
</dbReference>
<name>A0A926KME5_9BACL</name>
<dbReference type="PROSITE" id="PS51257">
    <property type="entry name" value="PROKAR_LIPOPROTEIN"/>
    <property type="match status" value="1"/>
</dbReference>
<sequence length="544" mass="62737">MMVVKRICAALAALVAVFMLLSSCDGASRSPEASKKEPITFTYFLNAPGDIVPEHTEIGDKITEKTGVTIQYERVVGEIEQKLGVMIAGGNYPDLIYGGDKMFLLADAKALIPLENLIEQHAPTLKKMYGPYWERIKASDGHIYALPYGVPTGQSPGWINAAFWVQKKVLKEAGYPQIKTFDQYAELLEGYYRRHPKHDGQDTIPFEILTYDLRNFTLTTAMQFLAGGPNDSRALVDPDTHELKFYQTDEMITKRYYAKLNEMFGKGLIDKEAFVMNYSQYLDKLSSGRVLGMFDQSWQFLEAQMVLKQQGKLDDMYAPLQLTFDEGMNAEYLEPATMNYGFGFGITINCKDPVRAIEFADYMASDEAQLLRNWGIRDKDYKVSDQGRFYRTEEQRAFFKDKENRRRWNGDIMYYWPGYTGTLEGGNNYDPQSQPEEKEAGYSQTDKELLKAYGVRTYEDLFNSPNLKRKYFPAWSIELSDKAKVFDQKMNDINKKYPPQMVVAASKEEFNRYWNEYVSAVHNLDVASWLDELTVKIRERQMKW</sequence>
<keyword evidence="3" id="KW-1185">Reference proteome</keyword>
<evidence type="ECO:0000313" key="2">
    <source>
        <dbReference type="EMBL" id="MBD0379461.1"/>
    </source>
</evidence>
<evidence type="ECO:0000256" key="1">
    <source>
        <dbReference type="SAM" id="SignalP"/>
    </source>
</evidence>
<dbReference type="InterPro" id="IPR006059">
    <property type="entry name" value="SBP"/>
</dbReference>
<evidence type="ECO:0000313" key="3">
    <source>
        <dbReference type="Proteomes" id="UP000650466"/>
    </source>
</evidence>
<dbReference type="SUPFAM" id="SSF53850">
    <property type="entry name" value="Periplasmic binding protein-like II"/>
    <property type="match status" value="1"/>
</dbReference>
<reference evidence="2" key="1">
    <citation type="submission" date="2020-09" db="EMBL/GenBank/DDBJ databases">
        <title>Draft Genome Sequence of Paenibacillus sp. WST5.</title>
        <authorList>
            <person name="Bao Z."/>
        </authorList>
    </citation>
    <scope>NUCLEOTIDE SEQUENCE</scope>
    <source>
        <strain evidence="2">WST5</strain>
    </source>
</reference>
<dbReference type="PANTHER" id="PTHR43649">
    <property type="entry name" value="ARABINOSE-BINDING PROTEIN-RELATED"/>
    <property type="match status" value="1"/>
</dbReference>
<feature type="chain" id="PRO_5039578876" evidence="1">
    <location>
        <begin position="28"/>
        <end position="544"/>
    </location>
</feature>
<keyword evidence="1" id="KW-0732">Signal</keyword>
<dbReference type="InterPro" id="IPR050490">
    <property type="entry name" value="Bact_solute-bd_prot1"/>
</dbReference>